<dbReference type="Proteomes" id="UP000264753">
    <property type="component" value="Unassembled WGS sequence"/>
</dbReference>
<comment type="caution">
    <text evidence="2">The sequence shown here is derived from an EMBL/GenBank/DDBJ whole genome shotgun (WGS) entry which is preliminary data.</text>
</comment>
<evidence type="ECO:0000256" key="1">
    <source>
        <dbReference type="SAM" id="SignalP"/>
    </source>
</evidence>
<evidence type="ECO:0000313" key="2">
    <source>
        <dbReference type="EMBL" id="HBU96779.1"/>
    </source>
</evidence>
<dbReference type="Pfam" id="PF12710">
    <property type="entry name" value="HAD"/>
    <property type="match status" value="1"/>
</dbReference>
<accession>A0A358HNL4</accession>
<dbReference type="PANTHER" id="PTHR43344">
    <property type="entry name" value="PHOSPHOSERINE PHOSPHATASE"/>
    <property type="match status" value="1"/>
</dbReference>
<dbReference type="Proteomes" id="UP000264179">
    <property type="component" value="Unassembled WGS sequence"/>
</dbReference>
<evidence type="ECO:0000313" key="5">
    <source>
        <dbReference type="Proteomes" id="UP000264753"/>
    </source>
</evidence>
<evidence type="ECO:0000313" key="4">
    <source>
        <dbReference type="Proteomes" id="UP000264179"/>
    </source>
</evidence>
<dbReference type="AlphaFoldDB" id="A0A358HNL4"/>
<dbReference type="Gene3D" id="3.40.50.1000">
    <property type="entry name" value="HAD superfamily/HAD-like"/>
    <property type="match status" value="1"/>
</dbReference>
<dbReference type="InterPro" id="IPR050582">
    <property type="entry name" value="HAD-like_SerB"/>
</dbReference>
<sequence>MWFKSVFHMLGAAILTFGLSVSGAVAQSDPLPSWNDGATKQAIVDFVTATTTDGSADYVAPADRIATFDNDGTLWSEQPMYVQLAFALDRVKQMAPDHPEWKDTEPFKSVLANDIKGLAAAGEKGVVELVAVTHAGMTSDEFTKIASDWIATAKHPKTGKLYTDMVYQPMLELVDYLHDNDFKVFIVSGGGIEFMRPWTEKVYGIPSERVVGSSIKTEYKVIDGKPVIERQAAIDFIDDKEGKPVGILSHIGKRPIAAFGNSDGDFAMLQWATSGDGKRFGLLVHHDDADREVAYDRKSVFGKLDKGLDDGPKLGWTIVSMKNDWKQIYPDD</sequence>
<dbReference type="STRING" id="168935.AUP42_02315"/>
<evidence type="ECO:0000313" key="3">
    <source>
        <dbReference type="EMBL" id="HCW66186.1"/>
    </source>
</evidence>
<reference evidence="4 5" key="1">
    <citation type="journal article" date="2018" name="Nat. Biotechnol.">
        <title>A standardized bacterial taxonomy based on genome phylogeny substantially revises the tree of life.</title>
        <authorList>
            <person name="Parks D.H."/>
            <person name="Chuvochina M."/>
            <person name="Waite D.W."/>
            <person name="Rinke C."/>
            <person name="Skarshewski A."/>
            <person name="Chaumeil P.A."/>
            <person name="Hugenholtz P."/>
        </authorList>
    </citation>
    <scope>NUCLEOTIDE SEQUENCE [LARGE SCALE GENOMIC DNA]</scope>
    <source>
        <strain evidence="2">UBA8707</strain>
        <strain evidence="3">UBA9881</strain>
    </source>
</reference>
<gene>
    <name evidence="2" type="ORF">DEF21_02580</name>
    <name evidence="3" type="ORF">DHR80_03030</name>
</gene>
<feature type="signal peptide" evidence="1">
    <location>
        <begin position="1"/>
        <end position="26"/>
    </location>
</feature>
<organism evidence="2 5">
    <name type="scientific">Thalassospira lucentensis</name>
    <dbReference type="NCBI Taxonomy" id="168935"/>
    <lineage>
        <taxon>Bacteria</taxon>
        <taxon>Pseudomonadati</taxon>
        <taxon>Pseudomonadota</taxon>
        <taxon>Alphaproteobacteria</taxon>
        <taxon>Rhodospirillales</taxon>
        <taxon>Thalassospiraceae</taxon>
        <taxon>Thalassospira</taxon>
    </lineage>
</organism>
<dbReference type="EMBL" id="DOOG01000025">
    <property type="protein sequence ID" value="HBU96779.1"/>
    <property type="molecule type" value="Genomic_DNA"/>
</dbReference>
<keyword evidence="1" id="KW-0732">Signal</keyword>
<dbReference type="CDD" id="cd01427">
    <property type="entry name" value="HAD_like"/>
    <property type="match status" value="1"/>
</dbReference>
<dbReference type="InterPro" id="IPR023214">
    <property type="entry name" value="HAD_sf"/>
</dbReference>
<feature type="chain" id="PRO_5036067706" evidence="1">
    <location>
        <begin position="27"/>
        <end position="332"/>
    </location>
</feature>
<dbReference type="EMBL" id="DPOP01000027">
    <property type="protein sequence ID" value="HCW66186.1"/>
    <property type="molecule type" value="Genomic_DNA"/>
</dbReference>
<dbReference type="InterPro" id="IPR036412">
    <property type="entry name" value="HAD-like_sf"/>
</dbReference>
<dbReference type="SUPFAM" id="SSF56784">
    <property type="entry name" value="HAD-like"/>
    <property type="match status" value="1"/>
</dbReference>
<protein>
    <submittedName>
        <fullName evidence="2">Haloacid dehalogenase</fullName>
    </submittedName>
</protein>
<proteinExistence type="predicted"/>
<name>A0A358HNL4_9PROT</name>